<accession>A0A031LPH9</accession>
<dbReference type="STRING" id="1160895.CM19_08380"/>
<evidence type="ECO:0000313" key="1">
    <source>
        <dbReference type="EMBL" id="EZQ04723.1"/>
    </source>
</evidence>
<organism evidence="1 2">
    <name type="scientific">Candidatus Acidianus copahuensis</name>
    <dbReference type="NCBI Taxonomy" id="1160895"/>
    <lineage>
        <taxon>Archaea</taxon>
        <taxon>Thermoproteota</taxon>
        <taxon>Thermoprotei</taxon>
        <taxon>Sulfolobales</taxon>
        <taxon>Sulfolobaceae</taxon>
        <taxon>Acidianus</taxon>
    </lineage>
</organism>
<dbReference type="OrthoDB" id="33156at2157"/>
<comment type="caution">
    <text evidence="1">The sequence shown here is derived from an EMBL/GenBank/DDBJ whole genome shotgun (WGS) entry which is preliminary data.</text>
</comment>
<sequence>MKEKVGNLELEIEAIIEIDGKEYKVVSVPGADDFKGFPPSWDFVKSKMLSWRPFFRGKMIDFNGQLIPALDDFLFNMDEEMYNLILDIYYTFKVNKPNIETNISVVITDQINEMERKMGRVFNEEEKTSYYIRFAIEAAILKDIGLLN</sequence>
<reference evidence="1 2" key="1">
    <citation type="submission" date="2014-03" db="EMBL/GenBank/DDBJ databases">
        <title>Draft genome sequence of the novel thermoacidophilic archaea Acidianus copahuensis ALE1 strain, isolated from Copahue volcanic area in Neuquen Argentina.</title>
        <authorList>
            <person name="Urbieta M.S."/>
            <person name="Rascovan N."/>
            <person name="Castro C."/>
            <person name="Revale S."/>
            <person name="Giaveno M.A."/>
            <person name="Vazquez M.P."/>
            <person name="Donati E.R."/>
        </authorList>
    </citation>
    <scope>NUCLEOTIDE SEQUENCE [LARGE SCALE GENOMIC DNA]</scope>
    <source>
        <strain evidence="1 2">ALE1</strain>
    </source>
</reference>
<dbReference type="AlphaFoldDB" id="A0A031LPH9"/>
<evidence type="ECO:0000313" key="2">
    <source>
        <dbReference type="Proteomes" id="UP000024332"/>
    </source>
</evidence>
<dbReference type="EMBL" id="JFZT01000045">
    <property type="protein sequence ID" value="EZQ04723.1"/>
    <property type="molecule type" value="Genomic_DNA"/>
</dbReference>
<dbReference type="RefSeq" id="WP_048099959.1">
    <property type="nucleotide sequence ID" value="NZ_JFZT01000045.1"/>
</dbReference>
<protein>
    <submittedName>
        <fullName evidence="1">Uncharacterized protein</fullName>
    </submittedName>
</protein>
<dbReference type="Proteomes" id="UP000024332">
    <property type="component" value="Unassembled WGS sequence"/>
</dbReference>
<name>A0A031LPH9_9CREN</name>
<keyword evidence="2" id="KW-1185">Reference proteome</keyword>
<proteinExistence type="predicted"/>
<gene>
    <name evidence="1" type="ORF">CM19_08380</name>
</gene>